<protein>
    <recommendedName>
        <fullName evidence="3">FAD-dependent oxidoreductase 2 FAD-binding domain-containing protein</fullName>
    </recommendedName>
</protein>
<dbReference type="Gene3D" id="3.90.700.10">
    <property type="entry name" value="Succinate dehydrogenase/fumarate reductase flavoprotein, catalytic domain"/>
    <property type="match status" value="1"/>
</dbReference>
<comment type="caution">
    <text evidence="4">The sequence shown here is derived from an EMBL/GenBank/DDBJ whole genome shotgun (WGS) entry which is preliminary data.</text>
</comment>
<dbReference type="EMBL" id="AZMM01014276">
    <property type="protein sequence ID" value="ETJ31220.1"/>
    <property type="molecule type" value="Genomic_DNA"/>
</dbReference>
<gene>
    <name evidence="4" type="ORF">Q604_UNBC14276G0001</name>
</gene>
<feature type="non-terminal residue" evidence="4">
    <location>
        <position position="25"/>
    </location>
</feature>
<accession>W1XP27</accession>
<evidence type="ECO:0000256" key="2">
    <source>
        <dbReference type="ARBA" id="ARBA00023002"/>
    </source>
</evidence>
<evidence type="ECO:0000259" key="3">
    <source>
        <dbReference type="Pfam" id="PF00890"/>
    </source>
</evidence>
<dbReference type="InterPro" id="IPR003953">
    <property type="entry name" value="FAD-dep_OxRdtase_2_FAD-bd"/>
</dbReference>
<dbReference type="AlphaFoldDB" id="W1XP27"/>
<evidence type="ECO:0000313" key="4">
    <source>
        <dbReference type="EMBL" id="ETJ31220.1"/>
    </source>
</evidence>
<organism evidence="4">
    <name type="scientific">human gut metagenome</name>
    <dbReference type="NCBI Taxonomy" id="408170"/>
    <lineage>
        <taxon>unclassified sequences</taxon>
        <taxon>metagenomes</taxon>
        <taxon>organismal metagenomes</taxon>
    </lineage>
</organism>
<keyword evidence="2" id="KW-0560">Oxidoreductase</keyword>
<sequence length="25" mass="2823">MSEAVRGEGGYLLNSEGERFMKKYA</sequence>
<dbReference type="GO" id="GO:0016491">
    <property type="term" value="F:oxidoreductase activity"/>
    <property type="evidence" value="ECO:0007669"/>
    <property type="project" value="UniProtKB-KW"/>
</dbReference>
<keyword evidence="1" id="KW-0285">Flavoprotein</keyword>
<evidence type="ECO:0000256" key="1">
    <source>
        <dbReference type="ARBA" id="ARBA00022630"/>
    </source>
</evidence>
<dbReference type="Pfam" id="PF00890">
    <property type="entry name" value="FAD_binding_2"/>
    <property type="match status" value="1"/>
</dbReference>
<proteinExistence type="predicted"/>
<reference evidence="4" key="1">
    <citation type="submission" date="2013-12" db="EMBL/GenBank/DDBJ databases">
        <title>A Varibaculum cambriense genome reconstructed from a premature infant gut community with otherwise low bacterial novelty that shifts toward anaerobic metabolism during the third week of life.</title>
        <authorList>
            <person name="Brown C.T."/>
            <person name="Sharon I."/>
            <person name="Thomas B.C."/>
            <person name="Castelle C.J."/>
            <person name="Morowitz M.J."/>
            <person name="Banfield J.F."/>
        </authorList>
    </citation>
    <scope>NUCLEOTIDE SEQUENCE</scope>
</reference>
<name>W1XP27_9ZZZZ</name>
<dbReference type="InterPro" id="IPR027477">
    <property type="entry name" value="Succ_DH/fumarate_Rdtase_cat_sf"/>
</dbReference>
<dbReference type="SUPFAM" id="SSF56425">
    <property type="entry name" value="Succinate dehydrogenase/fumarate reductase flavoprotein, catalytic domain"/>
    <property type="match status" value="1"/>
</dbReference>
<feature type="domain" description="FAD-dependent oxidoreductase 2 FAD-binding" evidence="3">
    <location>
        <begin position="1"/>
        <end position="24"/>
    </location>
</feature>